<dbReference type="SMART" id="SM00409">
    <property type="entry name" value="IG"/>
    <property type="match status" value="2"/>
</dbReference>
<reference evidence="5" key="1">
    <citation type="submission" date="2025-08" db="UniProtKB">
        <authorList>
            <consortium name="Ensembl"/>
        </authorList>
    </citation>
    <scope>IDENTIFICATION</scope>
</reference>
<dbReference type="Gene3D" id="2.60.40.10">
    <property type="entry name" value="Immunoglobulins"/>
    <property type="match status" value="2"/>
</dbReference>
<dbReference type="GO" id="GO:0007411">
    <property type="term" value="P:axon guidance"/>
    <property type="evidence" value="ECO:0007669"/>
    <property type="project" value="TreeGrafter"/>
</dbReference>
<dbReference type="GO" id="GO:0098632">
    <property type="term" value="F:cell-cell adhesion mediator activity"/>
    <property type="evidence" value="ECO:0007669"/>
    <property type="project" value="TreeGrafter"/>
</dbReference>
<feature type="region of interest" description="Disordered" evidence="2">
    <location>
        <begin position="695"/>
        <end position="748"/>
    </location>
</feature>
<evidence type="ECO:0000313" key="6">
    <source>
        <dbReference type="Proteomes" id="UP000694388"/>
    </source>
</evidence>
<dbReference type="GO" id="GO:0005886">
    <property type="term" value="C:plasma membrane"/>
    <property type="evidence" value="ECO:0007669"/>
    <property type="project" value="TreeGrafter"/>
</dbReference>
<keyword evidence="1" id="KW-0393">Immunoglobulin domain</keyword>
<evidence type="ECO:0000259" key="4">
    <source>
        <dbReference type="PROSITE" id="PS50835"/>
    </source>
</evidence>
<feature type="compositionally biased region" description="Basic and acidic residues" evidence="2">
    <location>
        <begin position="706"/>
        <end position="715"/>
    </location>
</feature>
<dbReference type="GO" id="GO:0007156">
    <property type="term" value="P:homophilic cell adhesion via plasma membrane adhesion molecules"/>
    <property type="evidence" value="ECO:0007669"/>
    <property type="project" value="TreeGrafter"/>
</dbReference>
<dbReference type="InterPro" id="IPR013098">
    <property type="entry name" value="Ig_I-set"/>
</dbReference>
<dbReference type="PANTHER" id="PTHR10075">
    <property type="entry name" value="BASIGIN RELATED"/>
    <property type="match status" value="1"/>
</dbReference>
<dbReference type="InterPro" id="IPR036179">
    <property type="entry name" value="Ig-like_dom_sf"/>
</dbReference>
<feature type="compositionally biased region" description="Basic and acidic residues" evidence="2">
    <location>
        <begin position="728"/>
        <end position="741"/>
    </location>
</feature>
<feature type="signal peptide" evidence="3">
    <location>
        <begin position="1"/>
        <end position="20"/>
    </location>
</feature>
<keyword evidence="3" id="KW-0732">Signal</keyword>
<evidence type="ECO:0000256" key="3">
    <source>
        <dbReference type="SAM" id="SignalP"/>
    </source>
</evidence>
<dbReference type="GO" id="GO:0030424">
    <property type="term" value="C:axon"/>
    <property type="evidence" value="ECO:0007669"/>
    <property type="project" value="TreeGrafter"/>
</dbReference>
<organism evidence="5 6">
    <name type="scientific">Eptatretus burgeri</name>
    <name type="common">Inshore hagfish</name>
    <dbReference type="NCBI Taxonomy" id="7764"/>
    <lineage>
        <taxon>Eukaryota</taxon>
        <taxon>Metazoa</taxon>
        <taxon>Chordata</taxon>
        <taxon>Craniata</taxon>
        <taxon>Vertebrata</taxon>
        <taxon>Cyclostomata</taxon>
        <taxon>Myxini</taxon>
        <taxon>Myxiniformes</taxon>
        <taxon>Myxinidae</taxon>
        <taxon>Eptatretinae</taxon>
        <taxon>Eptatretus</taxon>
    </lineage>
</organism>
<feature type="domain" description="Ig-like" evidence="4">
    <location>
        <begin position="146"/>
        <end position="234"/>
    </location>
</feature>
<dbReference type="InterPro" id="IPR003599">
    <property type="entry name" value="Ig_sub"/>
</dbReference>
<dbReference type="SMART" id="SM00408">
    <property type="entry name" value="IGc2"/>
    <property type="match status" value="2"/>
</dbReference>
<dbReference type="InterPro" id="IPR003598">
    <property type="entry name" value="Ig_sub2"/>
</dbReference>
<dbReference type="SUPFAM" id="SSF48726">
    <property type="entry name" value="Immunoglobulin"/>
    <property type="match status" value="2"/>
</dbReference>
<dbReference type="PROSITE" id="PS50835">
    <property type="entry name" value="IG_LIKE"/>
    <property type="match status" value="2"/>
</dbReference>
<evidence type="ECO:0000256" key="2">
    <source>
        <dbReference type="SAM" id="MobiDB-lite"/>
    </source>
</evidence>
<name>A0A8C4WPD6_EPTBU</name>
<sequence>MGHISLPALLLLLLLSVVLGEAPTSWLRGRRATDLVWRGAETSTFSTKSTRGWIRKRNSPVLTLATVGSSATLVCHLPGVHNHSPSWRRHNASLTWCIRQATFVVKGRRLYIPTVSLLHVGVYTCQMQHGGRSIQELHLLHVHRGAFVTVEPQSQVREPGAPARFHCQGHGLLGARLAWTKNGEAMNLSTSRRLAVESDGAVLRIERVQFEDTAMYSCVAQGAFGRVQAPSRLFVMDFITKPWWAPRNAFYIFSTDGIWTLEPTTCELHSFVHAEFSLSDPHAGLLCGPRSRCAWGALINVRNRILVASQPAQRRLILLHIYFDPHLQAIPTAFPVCHLLYEESLDQLFLLGHGSSMQVCCVYSTLTVKATTPVSFNSIQITLSTKNNKKKVIPRFILNPTTKPLTVLTPCTARPRLFIPSIHLQSPTPRFGLIWCTGQAWICILDLVKNQLEHTIDLSPWNCKPRSLTFTQRGGTLIVQCLSSVNHSLQLCLDILTGTVLGPNSNAAGSPHTSPDGQFIVSLSHVHDVTTMGQVEPTKEKDERFKNDMSLGTTDQEPRMCKPRRSSDAENYNEDLIIRRRFLPVTPVIRKVQKGSCIALEIASFLHPINYQNPARGHQSKLQVQAVSPEGYIEHWLCFDSNVPMAAIHFVPTAWATDGFDLYVAFIGHVDLLVIELQMGNWSLMPVAPQSDWHAAQSNTRRRHNVKAESNERRQSSPKYSNPLVPDTSRDHGEAGKDTRARTAGQKQTKELWSGLLACARKPSPSWVWQSQGNRGQMNLVLLHVGDSAQVLDILQHRVICDVRSLSHADAVLWIGEA</sequence>
<evidence type="ECO:0000256" key="1">
    <source>
        <dbReference type="ARBA" id="ARBA00023319"/>
    </source>
</evidence>
<dbReference type="Ensembl" id="ENSEBUT00000008720.1">
    <property type="protein sequence ID" value="ENSEBUP00000008225.1"/>
    <property type="gene ID" value="ENSEBUG00000005344.1"/>
</dbReference>
<dbReference type="InterPro" id="IPR013783">
    <property type="entry name" value="Ig-like_fold"/>
</dbReference>
<keyword evidence="6" id="KW-1185">Reference proteome</keyword>
<accession>A0A8C4WPD6</accession>
<reference evidence="5" key="2">
    <citation type="submission" date="2025-09" db="UniProtKB">
        <authorList>
            <consortium name="Ensembl"/>
        </authorList>
    </citation>
    <scope>IDENTIFICATION</scope>
</reference>
<feature type="domain" description="Ig-like" evidence="4">
    <location>
        <begin position="68"/>
        <end position="138"/>
    </location>
</feature>
<dbReference type="InterPro" id="IPR007110">
    <property type="entry name" value="Ig-like_dom"/>
</dbReference>
<dbReference type="PANTHER" id="PTHR10075:SF100">
    <property type="entry name" value="FASCICLIN-2"/>
    <property type="match status" value="1"/>
</dbReference>
<dbReference type="GO" id="GO:0070593">
    <property type="term" value="P:dendrite self-avoidance"/>
    <property type="evidence" value="ECO:0007669"/>
    <property type="project" value="TreeGrafter"/>
</dbReference>
<feature type="chain" id="PRO_5034423127" description="Ig-like domain-containing protein" evidence="3">
    <location>
        <begin position="21"/>
        <end position="818"/>
    </location>
</feature>
<dbReference type="Proteomes" id="UP000694388">
    <property type="component" value="Unplaced"/>
</dbReference>
<dbReference type="Pfam" id="PF13895">
    <property type="entry name" value="Ig_2"/>
    <property type="match status" value="1"/>
</dbReference>
<evidence type="ECO:0000313" key="5">
    <source>
        <dbReference type="Ensembl" id="ENSEBUP00000008225.1"/>
    </source>
</evidence>
<dbReference type="AlphaFoldDB" id="A0A8C4WPD6"/>
<proteinExistence type="predicted"/>
<protein>
    <recommendedName>
        <fullName evidence="4">Ig-like domain-containing protein</fullName>
    </recommendedName>
</protein>
<dbReference type="Pfam" id="PF07679">
    <property type="entry name" value="I-set"/>
    <property type="match status" value="1"/>
</dbReference>